<accession>Q0CPE4</accession>
<evidence type="ECO:0000313" key="3">
    <source>
        <dbReference type="EMBL" id="EAU34887.1"/>
    </source>
</evidence>
<dbReference type="VEuPathDB" id="FungiDB:ATEG_04440"/>
<organism evidence="3 4">
    <name type="scientific">Aspergillus terreus (strain NIH 2624 / FGSC A1156)</name>
    <dbReference type="NCBI Taxonomy" id="341663"/>
    <lineage>
        <taxon>Eukaryota</taxon>
        <taxon>Fungi</taxon>
        <taxon>Dikarya</taxon>
        <taxon>Ascomycota</taxon>
        <taxon>Pezizomycotina</taxon>
        <taxon>Eurotiomycetes</taxon>
        <taxon>Eurotiomycetidae</taxon>
        <taxon>Eurotiales</taxon>
        <taxon>Aspergillaceae</taxon>
        <taxon>Aspergillus</taxon>
        <taxon>Aspergillus subgen. Circumdati</taxon>
    </lineage>
</organism>
<dbReference type="OrthoDB" id="5402392at2759"/>
<name>Q0CPE4_ASPTN</name>
<protein>
    <submittedName>
        <fullName evidence="3">Uncharacterized protein</fullName>
    </submittedName>
</protein>
<proteinExistence type="predicted"/>
<feature type="coiled-coil region" evidence="1">
    <location>
        <begin position="196"/>
        <end position="223"/>
    </location>
</feature>
<sequence length="533" mass="58775">MVHRTPTPVADIPQSRQEALRIRQALTLYLRSHLVFADEDTAPRNGHAQSHLSLCVPHDAVIDVKRPPSEVTGLRKEYLEALRANLAARREYQALCEKTGAVREVSSRSKEGGSAAKSSLELQAYLRLLRDRRRHAKLQVFQHYLQGIKARNPTHVEDFDTRESRGEQVASLRDLDAGGSGSGGGAKPEDCVEELMHKLERAVIRAQAQLNSEKKLLEEFKALQTPAADAAPAVKLAALQRTRDELVHWVEEKLVSEGDGEEAPLQEIPAEEIEESTRLLEDQKVQVVEQYAAYVDARKRLLDAASRACQPITVAPARSPDRVIEPRKTETLGEPVSLDPAGVLSFTSDILLPMAKGQRALALQKSYLAGMLAKEKSTALRVLNRLSDESHLLPEYPLLARQPRFQHATAALRSRQTAAPAEMKPDEVVRLAEAWAFASEAAGTNERQYVEQKVTEGRETAEDAEQVLQEVYGLLDQNLGEALQEDNGDGGLESDVWASQALSTRPQAKLGHHSKRPQGPWSGLDGRVGVGIP</sequence>
<feature type="region of interest" description="Disordered" evidence="2">
    <location>
        <begin position="505"/>
        <end position="533"/>
    </location>
</feature>
<dbReference type="Proteomes" id="UP000007963">
    <property type="component" value="Unassembled WGS sequence"/>
</dbReference>
<dbReference type="HOGENOM" id="CLU_036914_0_0_1"/>
<dbReference type="AlphaFoldDB" id="Q0CPE4"/>
<gene>
    <name evidence="3" type="ORF">ATEG_04440</name>
</gene>
<evidence type="ECO:0000313" key="4">
    <source>
        <dbReference type="Proteomes" id="UP000007963"/>
    </source>
</evidence>
<dbReference type="OMA" id="QPRFKHA"/>
<dbReference type="eggNOG" id="ENOG502S94T">
    <property type="taxonomic scope" value="Eukaryota"/>
</dbReference>
<evidence type="ECO:0000256" key="1">
    <source>
        <dbReference type="SAM" id="Coils"/>
    </source>
</evidence>
<dbReference type="EMBL" id="CH476599">
    <property type="protein sequence ID" value="EAU34887.1"/>
    <property type="molecule type" value="Genomic_DNA"/>
</dbReference>
<evidence type="ECO:0000256" key="2">
    <source>
        <dbReference type="SAM" id="MobiDB-lite"/>
    </source>
</evidence>
<reference evidence="4" key="1">
    <citation type="submission" date="2005-09" db="EMBL/GenBank/DDBJ databases">
        <title>Annotation of the Aspergillus terreus NIH2624 genome.</title>
        <authorList>
            <person name="Birren B.W."/>
            <person name="Lander E.S."/>
            <person name="Galagan J.E."/>
            <person name="Nusbaum C."/>
            <person name="Devon K."/>
            <person name="Henn M."/>
            <person name="Ma L.-J."/>
            <person name="Jaffe D.B."/>
            <person name="Butler J."/>
            <person name="Alvarez P."/>
            <person name="Gnerre S."/>
            <person name="Grabherr M."/>
            <person name="Kleber M."/>
            <person name="Mauceli E.W."/>
            <person name="Brockman W."/>
            <person name="Rounsley S."/>
            <person name="Young S.K."/>
            <person name="LaButti K."/>
            <person name="Pushparaj V."/>
            <person name="DeCaprio D."/>
            <person name="Crawford M."/>
            <person name="Koehrsen M."/>
            <person name="Engels R."/>
            <person name="Montgomery P."/>
            <person name="Pearson M."/>
            <person name="Howarth C."/>
            <person name="Larson L."/>
            <person name="Luoma S."/>
            <person name="White J."/>
            <person name="Alvarado L."/>
            <person name="Kodira C.D."/>
            <person name="Zeng Q."/>
            <person name="Oleary S."/>
            <person name="Yandava C."/>
            <person name="Denning D.W."/>
            <person name="Nierman W.C."/>
            <person name="Milne T."/>
            <person name="Madden K."/>
        </authorList>
    </citation>
    <scope>NUCLEOTIDE SEQUENCE [LARGE SCALE GENOMIC DNA]</scope>
    <source>
        <strain evidence="4">NIH 2624 / FGSC A1156</strain>
    </source>
</reference>
<dbReference type="RefSeq" id="XP_001213618.1">
    <property type="nucleotide sequence ID" value="XM_001213618.1"/>
</dbReference>
<dbReference type="GeneID" id="4319951"/>
<feature type="region of interest" description="Disordered" evidence="2">
    <location>
        <begin position="158"/>
        <end position="189"/>
    </location>
</feature>
<keyword evidence="1" id="KW-0175">Coiled coil</keyword>
<dbReference type="STRING" id="341663.Q0CPE4"/>